<feature type="chain" id="PRO_5026319947" evidence="2">
    <location>
        <begin position="23"/>
        <end position="255"/>
    </location>
</feature>
<dbReference type="OrthoDB" id="3797937at2759"/>
<dbReference type="Proteomes" id="UP000799291">
    <property type="component" value="Unassembled WGS sequence"/>
</dbReference>
<organism evidence="3 4">
    <name type="scientific">Lentithecium fluviatile CBS 122367</name>
    <dbReference type="NCBI Taxonomy" id="1168545"/>
    <lineage>
        <taxon>Eukaryota</taxon>
        <taxon>Fungi</taxon>
        <taxon>Dikarya</taxon>
        <taxon>Ascomycota</taxon>
        <taxon>Pezizomycotina</taxon>
        <taxon>Dothideomycetes</taxon>
        <taxon>Pleosporomycetidae</taxon>
        <taxon>Pleosporales</taxon>
        <taxon>Massarineae</taxon>
        <taxon>Lentitheciaceae</taxon>
        <taxon>Lentithecium</taxon>
    </lineage>
</organism>
<evidence type="ECO:0000313" key="4">
    <source>
        <dbReference type="Proteomes" id="UP000799291"/>
    </source>
</evidence>
<gene>
    <name evidence="3" type="ORF">K458DRAFT_22728</name>
</gene>
<evidence type="ECO:0000313" key="3">
    <source>
        <dbReference type="EMBL" id="KAF2685318.1"/>
    </source>
</evidence>
<dbReference type="EMBL" id="MU005579">
    <property type="protein sequence ID" value="KAF2685318.1"/>
    <property type="molecule type" value="Genomic_DNA"/>
</dbReference>
<dbReference type="AlphaFoldDB" id="A0A6G1J4H8"/>
<reference evidence="3" key="1">
    <citation type="journal article" date="2020" name="Stud. Mycol.">
        <title>101 Dothideomycetes genomes: a test case for predicting lifestyles and emergence of pathogens.</title>
        <authorList>
            <person name="Haridas S."/>
            <person name="Albert R."/>
            <person name="Binder M."/>
            <person name="Bloem J."/>
            <person name="Labutti K."/>
            <person name="Salamov A."/>
            <person name="Andreopoulos B."/>
            <person name="Baker S."/>
            <person name="Barry K."/>
            <person name="Bills G."/>
            <person name="Bluhm B."/>
            <person name="Cannon C."/>
            <person name="Castanera R."/>
            <person name="Culley D."/>
            <person name="Daum C."/>
            <person name="Ezra D."/>
            <person name="Gonzalez J."/>
            <person name="Henrissat B."/>
            <person name="Kuo A."/>
            <person name="Liang C."/>
            <person name="Lipzen A."/>
            <person name="Lutzoni F."/>
            <person name="Magnuson J."/>
            <person name="Mondo S."/>
            <person name="Nolan M."/>
            <person name="Ohm R."/>
            <person name="Pangilinan J."/>
            <person name="Park H.-J."/>
            <person name="Ramirez L."/>
            <person name="Alfaro M."/>
            <person name="Sun H."/>
            <person name="Tritt A."/>
            <person name="Yoshinaga Y."/>
            <person name="Zwiers L.-H."/>
            <person name="Turgeon B."/>
            <person name="Goodwin S."/>
            <person name="Spatafora J."/>
            <person name="Crous P."/>
            <person name="Grigoriev I."/>
        </authorList>
    </citation>
    <scope>NUCLEOTIDE SEQUENCE</scope>
    <source>
        <strain evidence="3">CBS 122367</strain>
    </source>
</reference>
<sequence length="255" mass="27982">MGHFGVCQLLGLHRRLLTIVDAIQMGIKQTEPAIPWYQDSFENINASRAWVKTMCKGKCIEYKPFQGVNAEQMETYAHYHTARRAYEAGYFSLDEKPEKPYRAKTTIIPSLPKKGSENSNRVHSTPSRNLEKPVVAAGSPKPNDTTLEKSAGTEEKSHRIMNTEKADTNLIDLDEPSKAGGNPSNAEVQLIDLAGTAVGGIGALIDLSMPEEQPKLPSDMLDMVDLFAGESSPVKDETFNVSSLPSFLVMTDLVA</sequence>
<protein>
    <submittedName>
        <fullName evidence="3">Uncharacterized protein</fullName>
    </submittedName>
</protein>
<feature type="compositionally biased region" description="Polar residues" evidence="1">
    <location>
        <begin position="117"/>
        <end position="128"/>
    </location>
</feature>
<feature type="signal peptide" evidence="2">
    <location>
        <begin position="1"/>
        <end position="22"/>
    </location>
</feature>
<keyword evidence="4" id="KW-1185">Reference proteome</keyword>
<feature type="region of interest" description="Disordered" evidence="1">
    <location>
        <begin position="106"/>
        <end position="159"/>
    </location>
</feature>
<evidence type="ECO:0000256" key="2">
    <source>
        <dbReference type="SAM" id="SignalP"/>
    </source>
</evidence>
<proteinExistence type="predicted"/>
<evidence type="ECO:0000256" key="1">
    <source>
        <dbReference type="SAM" id="MobiDB-lite"/>
    </source>
</evidence>
<name>A0A6G1J4H8_9PLEO</name>
<keyword evidence="2" id="KW-0732">Signal</keyword>
<accession>A0A6G1J4H8</accession>